<dbReference type="Gene3D" id="3.30.200.60">
    <property type="entry name" value="Peptidase C65 Otubain, subdomain 1"/>
    <property type="match status" value="1"/>
</dbReference>
<evidence type="ECO:0000256" key="7">
    <source>
        <dbReference type="ARBA" id="ARBA00022807"/>
    </source>
</evidence>
<dbReference type="InterPro" id="IPR042468">
    <property type="entry name" value="Peptidase_C65_otubain_sub1"/>
</dbReference>
<dbReference type="FunFam" id="1.20.1300.20:FF:000001">
    <property type="entry name" value="Ubiquitin thioesterase OTUB1"/>
    <property type="match status" value="1"/>
</dbReference>
<keyword evidence="4" id="KW-0645">Protease</keyword>
<evidence type="ECO:0000313" key="8">
    <source>
        <dbReference type="Proteomes" id="UP000694843"/>
    </source>
</evidence>
<keyword evidence="7" id="KW-0788">Thiol protease</keyword>
<dbReference type="GO" id="GO:0006508">
    <property type="term" value="P:proteolysis"/>
    <property type="evidence" value="ECO:0007669"/>
    <property type="project" value="UniProtKB-KW"/>
</dbReference>
<dbReference type="KEGG" id="hazt:108681396"/>
<dbReference type="OMA" id="EDFHGTF"/>
<dbReference type="PANTHER" id="PTHR12931:SF15">
    <property type="entry name" value="UBIQUITIN THIOESTERASE OTUBAIN-LIKE"/>
    <property type="match status" value="1"/>
</dbReference>
<keyword evidence="5" id="KW-0833">Ubl conjugation pathway</keyword>
<comment type="catalytic activity">
    <reaction evidence="1">
        <text>Thiol-dependent hydrolysis of ester, thioester, amide, peptide and isopeptide bonds formed by the C-terminal Gly of ubiquitin (a 76-residue protein attached to proteins as an intracellular targeting signal).</text>
        <dbReference type="EC" id="3.4.19.12"/>
    </reaction>
</comment>
<dbReference type="Gene3D" id="1.20.1300.20">
    <property type="entry name" value="Peptidase C65 Otubain, subdomain 2"/>
    <property type="match status" value="1"/>
</dbReference>
<comment type="similarity">
    <text evidence="2">Belongs to the peptidase C65 family.</text>
</comment>
<dbReference type="OrthoDB" id="18915at2759"/>
<name>A0A8B7PIB7_HYAAZ</name>
<evidence type="ECO:0000313" key="9">
    <source>
        <dbReference type="RefSeq" id="XP_018025903.1"/>
    </source>
</evidence>
<dbReference type="GO" id="GO:0043130">
    <property type="term" value="F:ubiquitin binding"/>
    <property type="evidence" value="ECO:0007669"/>
    <property type="project" value="TreeGrafter"/>
</dbReference>
<evidence type="ECO:0000256" key="6">
    <source>
        <dbReference type="ARBA" id="ARBA00022801"/>
    </source>
</evidence>
<dbReference type="GO" id="GO:0005634">
    <property type="term" value="C:nucleus"/>
    <property type="evidence" value="ECO:0007669"/>
    <property type="project" value="TreeGrafter"/>
</dbReference>
<dbReference type="Proteomes" id="UP000694843">
    <property type="component" value="Unplaced"/>
</dbReference>
<protein>
    <recommendedName>
        <fullName evidence="3">ubiquitinyl hydrolase 1</fullName>
        <ecNumber evidence="3">3.4.19.12</ecNumber>
    </recommendedName>
</protein>
<evidence type="ECO:0000313" key="10">
    <source>
        <dbReference type="RefSeq" id="XP_018025904.1"/>
    </source>
</evidence>
<proteinExistence type="inferred from homology"/>
<gene>
    <name evidence="9 10" type="primary">LOC108681396</name>
</gene>
<keyword evidence="8" id="KW-1185">Reference proteome</keyword>
<dbReference type="RefSeq" id="XP_018025903.1">
    <property type="nucleotide sequence ID" value="XM_018170414.2"/>
</dbReference>
<dbReference type="GO" id="GO:0071108">
    <property type="term" value="P:protein K48-linked deubiquitination"/>
    <property type="evidence" value="ECO:0007669"/>
    <property type="project" value="TreeGrafter"/>
</dbReference>
<dbReference type="InterPro" id="IPR042467">
    <property type="entry name" value="Peptidase_C65_otubain_sub2"/>
</dbReference>
<dbReference type="InterPro" id="IPR038765">
    <property type="entry name" value="Papain-like_cys_pep_sf"/>
</dbReference>
<dbReference type="PANTHER" id="PTHR12931">
    <property type="entry name" value="UBIQUITIN THIOLESTERASE PROTEIN OTUB"/>
    <property type="match status" value="1"/>
</dbReference>
<evidence type="ECO:0000256" key="5">
    <source>
        <dbReference type="ARBA" id="ARBA00022786"/>
    </source>
</evidence>
<dbReference type="GO" id="GO:0004843">
    <property type="term" value="F:cysteine-type deubiquitinase activity"/>
    <property type="evidence" value="ECO:0007669"/>
    <property type="project" value="UniProtKB-EC"/>
</dbReference>
<dbReference type="InterPro" id="IPR019400">
    <property type="entry name" value="Peptidase_C65_otubain"/>
</dbReference>
<evidence type="ECO:0000256" key="2">
    <source>
        <dbReference type="ARBA" id="ARBA00006579"/>
    </source>
</evidence>
<dbReference type="SUPFAM" id="SSF54001">
    <property type="entry name" value="Cysteine proteinases"/>
    <property type="match status" value="1"/>
</dbReference>
<dbReference type="RefSeq" id="XP_018025904.1">
    <property type="nucleotide sequence ID" value="XM_018170415.2"/>
</dbReference>
<evidence type="ECO:0000256" key="1">
    <source>
        <dbReference type="ARBA" id="ARBA00000707"/>
    </source>
</evidence>
<evidence type="ECO:0000256" key="3">
    <source>
        <dbReference type="ARBA" id="ARBA00012759"/>
    </source>
</evidence>
<dbReference type="EC" id="3.4.19.12" evidence="3"/>
<keyword evidence="6" id="KW-0378">Hydrolase</keyword>
<evidence type="ECO:0000256" key="4">
    <source>
        <dbReference type="ARBA" id="ARBA00022670"/>
    </source>
</evidence>
<dbReference type="Pfam" id="PF10275">
    <property type="entry name" value="Peptidase_C65"/>
    <property type="match status" value="1"/>
</dbReference>
<accession>A0A8B7PIB7</accession>
<sequence>MNQDSGIEDEQVVPDAINLVNESRGLPDLLLDTGMANKATEMTEIDLPRVGASCVSSNLPNSVSQTTVNQDELILAQEQKIVDEIKASTPMIGPKTDLQPLQQEFANDIVYSAKVEQLQKQYSHMRRTRPDGNCFLRGFIFSYLEHCIQHPDELARFKKKIVESKAELFALGFPKFTTEDFHDTFVEVLSDLEKSINKSNSLQRVESVINDAGLSDYLVVYLRLLISAHLQKNADFFTFFIEGERTVVEFCKQVLLQDEFVHS</sequence>
<dbReference type="AlphaFoldDB" id="A0A8B7PIB7"/>
<dbReference type="GeneID" id="108681396"/>
<reference evidence="9 10" key="1">
    <citation type="submission" date="2025-04" db="UniProtKB">
        <authorList>
            <consortium name="RefSeq"/>
        </authorList>
    </citation>
    <scope>IDENTIFICATION</scope>
    <source>
        <tissue evidence="9 10">Whole organism</tissue>
    </source>
</reference>
<organism evidence="8 9">
    <name type="scientific">Hyalella azteca</name>
    <name type="common">Amphipod</name>
    <dbReference type="NCBI Taxonomy" id="294128"/>
    <lineage>
        <taxon>Eukaryota</taxon>
        <taxon>Metazoa</taxon>
        <taxon>Ecdysozoa</taxon>
        <taxon>Arthropoda</taxon>
        <taxon>Crustacea</taxon>
        <taxon>Multicrustacea</taxon>
        <taxon>Malacostraca</taxon>
        <taxon>Eumalacostraca</taxon>
        <taxon>Peracarida</taxon>
        <taxon>Amphipoda</taxon>
        <taxon>Senticaudata</taxon>
        <taxon>Talitrida</taxon>
        <taxon>Talitroidea</taxon>
        <taxon>Hyalellidae</taxon>
        <taxon>Hyalella</taxon>
    </lineage>
</organism>